<feature type="compositionally biased region" description="Basic residues" evidence="1">
    <location>
        <begin position="137"/>
        <end position="151"/>
    </location>
</feature>
<feature type="compositionally biased region" description="Basic residues" evidence="1">
    <location>
        <begin position="111"/>
        <end position="124"/>
    </location>
</feature>
<dbReference type="EMBL" id="JAPNKA010000001">
    <property type="protein sequence ID" value="MCY1081904.1"/>
    <property type="molecule type" value="Genomic_DNA"/>
</dbReference>
<dbReference type="InterPro" id="IPR015018">
    <property type="entry name" value="DUF1905"/>
</dbReference>
<sequence length="151" mass="16767">MRQEKFATVVEAGHMGLVYIQLSFDPSVAWDVRPRQFVQGRLNSSPFQGEVGFRRRKFYMLLDEELQRVAGLSPGDAVEVVIEPREPAEAELSSDARLAWIRPAGVAAPRAKKTVRAATKKKVTRGATSEARPVKTPARKKPGARKRAVKT</sequence>
<dbReference type="Gene3D" id="2.40.30.100">
    <property type="entry name" value="AF2212/PG0164-like"/>
    <property type="match status" value="1"/>
</dbReference>
<keyword evidence="3" id="KW-1185">Reference proteome</keyword>
<dbReference type="Proteomes" id="UP001207654">
    <property type="component" value="Unassembled WGS sequence"/>
</dbReference>
<dbReference type="Pfam" id="PF08922">
    <property type="entry name" value="DUF1905"/>
    <property type="match status" value="1"/>
</dbReference>
<evidence type="ECO:0000313" key="2">
    <source>
        <dbReference type="EMBL" id="MCY1081904.1"/>
    </source>
</evidence>
<evidence type="ECO:0000256" key="1">
    <source>
        <dbReference type="SAM" id="MobiDB-lite"/>
    </source>
</evidence>
<name>A0ABT4AL72_9BACT</name>
<accession>A0ABT4AL72</accession>
<evidence type="ECO:0000313" key="3">
    <source>
        <dbReference type="Proteomes" id="UP001207654"/>
    </source>
</evidence>
<gene>
    <name evidence="2" type="ORF">OV287_46395</name>
</gene>
<dbReference type="SUPFAM" id="SSF141694">
    <property type="entry name" value="AF2212/PG0164-like"/>
    <property type="match status" value="1"/>
</dbReference>
<feature type="region of interest" description="Disordered" evidence="1">
    <location>
        <begin position="111"/>
        <end position="151"/>
    </location>
</feature>
<dbReference type="InterPro" id="IPR037079">
    <property type="entry name" value="AF2212/PG0164-like_sf"/>
</dbReference>
<proteinExistence type="predicted"/>
<reference evidence="2 3" key="1">
    <citation type="submission" date="2022-11" db="EMBL/GenBank/DDBJ databases">
        <title>Minimal conservation of predation-associated metabolite biosynthetic gene clusters underscores biosynthetic potential of Myxococcota including descriptions for ten novel species: Archangium lansinium sp. nov., Myxococcus landrumus sp. nov., Nannocystis bai.</title>
        <authorList>
            <person name="Ahearne A."/>
            <person name="Stevens C."/>
            <person name="Phillips K."/>
        </authorList>
    </citation>
    <scope>NUCLEOTIDE SEQUENCE [LARGE SCALE GENOMIC DNA]</scope>
    <source>
        <strain evidence="2 3">MIWBW</strain>
    </source>
</reference>
<organism evidence="2 3">
    <name type="scientific">Archangium lansingense</name>
    <dbReference type="NCBI Taxonomy" id="2995310"/>
    <lineage>
        <taxon>Bacteria</taxon>
        <taxon>Pseudomonadati</taxon>
        <taxon>Myxococcota</taxon>
        <taxon>Myxococcia</taxon>
        <taxon>Myxococcales</taxon>
        <taxon>Cystobacterineae</taxon>
        <taxon>Archangiaceae</taxon>
        <taxon>Archangium</taxon>
    </lineage>
</organism>
<comment type="caution">
    <text evidence="2">The sequence shown here is derived from an EMBL/GenBank/DDBJ whole genome shotgun (WGS) entry which is preliminary data.</text>
</comment>
<protein>
    <submittedName>
        <fullName evidence="2">DUF1905 domain-containing protein</fullName>
    </submittedName>
</protein>